<evidence type="ECO:0000313" key="2">
    <source>
        <dbReference type="EMBL" id="KYO65367.1"/>
    </source>
</evidence>
<dbReference type="OrthoDB" id="5431035at2"/>
<dbReference type="Pfam" id="PF12822">
    <property type="entry name" value="ECF_trnsprt"/>
    <property type="match status" value="1"/>
</dbReference>
<feature type="transmembrane region" description="Helical" evidence="1">
    <location>
        <begin position="73"/>
        <end position="91"/>
    </location>
</feature>
<dbReference type="EMBL" id="LOHZ01000035">
    <property type="protein sequence ID" value="KYO65367.1"/>
    <property type="molecule type" value="Genomic_DNA"/>
</dbReference>
<feature type="transmembrane region" description="Helical" evidence="1">
    <location>
        <begin position="126"/>
        <end position="150"/>
    </location>
</feature>
<evidence type="ECO:0000256" key="1">
    <source>
        <dbReference type="SAM" id="Phobius"/>
    </source>
</evidence>
<dbReference type="RefSeq" id="WP_068748724.1">
    <property type="nucleotide sequence ID" value="NZ_LOHZ01000035.1"/>
</dbReference>
<feature type="transmembrane region" description="Helical" evidence="1">
    <location>
        <begin position="7"/>
        <end position="28"/>
    </location>
</feature>
<dbReference type="Gene3D" id="1.10.1760.20">
    <property type="match status" value="1"/>
</dbReference>
<feature type="transmembrane region" description="Helical" evidence="1">
    <location>
        <begin position="40"/>
        <end position="61"/>
    </location>
</feature>
<protein>
    <recommendedName>
        <fullName evidence="4">ECF transporter S component</fullName>
    </recommendedName>
</protein>
<reference evidence="2 3" key="1">
    <citation type="submission" date="2015-12" db="EMBL/GenBank/DDBJ databases">
        <title>Draft genome of Thermovenabulum gondwanense isolated from a red thermophilic microbial mat colonisisng an outflow channel of a bore well.</title>
        <authorList>
            <person name="Patel B.K."/>
        </authorList>
    </citation>
    <scope>NUCLEOTIDE SEQUENCE [LARGE SCALE GENOMIC DNA]</scope>
    <source>
        <strain evidence="2 3">R270</strain>
    </source>
</reference>
<feature type="transmembrane region" description="Helical" evidence="1">
    <location>
        <begin position="103"/>
        <end position="120"/>
    </location>
</feature>
<name>A0A161PTT0_9FIRM</name>
<evidence type="ECO:0008006" key="4">
    <source>
        <dbReference type="Google" id="ProtNLM"/>
    </source>
</evidence>
<comment type="caution">
    <text evidence="2">The sequence shown here is derived from an EMBL/GenBank/DDBJ whole genome shotgun (WGS) entry which is preliminary data.</text>
</comment>
<keyword evidence="1" id="KW-0812">Transmembrane</keyword>
<dbReference type="InterPro" id="IPR024529">
    <property type="entry name" value="ECF_trnsprt_substrate-spec"/>
</dbReference>
<proteinExistence type="predicted"/>
<dbReference type="Proteomes" id="UP000075737">
    <property type="component" value="Unassembled WGS sequence"/>
</dbReference>
<gene>
    <name evidence="2" type="ORF">ATZ99_16010</name>
</gene>
<keyword evidence="3" id="KW-1185">Reference proteome</keyword>
<dbReference type="STRING" id="520767.ATZ99_16010"/>
<keyword evidence="1" id="KW-0472">Membrane</keyword>
<organism evidence="2 3">
    <name type="scientific">Thermovenabulum gondwanense</name>
    <dbReference type="NCBI Taxonomy" id="520767"/>
    <lineage>
        <taxon>Bacteria</taxon>
        <taxon>Bacillati</taxon>
        <taxon>Bacillota</taxon>
        <taxon>Clostridia</taxon>
        <taxon>Thermosediminibacterales</taxon>
        <taxon>Thermosediminibacteraceae</taxon>
        <taxon>Thermovenabulum</taxon>
    </lineage>
</organism>
<dbReference type="GO" id="GO:0022857">
    <property type="term" value="F:transmembrane transporter activity"/>
    <property type="evidence" value="ECO:0007669"/>
    <property type="project" value="InterPro"/>
</dbReference>
<accession>A0A161PTT0</accession>
<sequence length="163" mass="17270">MSGNVKKVIYMALFISLSYLGANIKMLSPTGTVALDSMPGFLAALVIGPVSGAFCAFLGHIFTSLLSGFPLTFPLHLLIGVEMGIFACIFGKVYKKNSLIGDAAGILLNGIIAPASFIPLKGFGIPFFLAMVFPLLFASFINIILADLVFRGLKKLSGDKSVF</sequence>
<dbReference type="AlphaFoldDB" id="A0A161PTT0"/>
<keyword evidence="1" id="KW-1133">Transmembrane helix</keyword>
<evidence type="ECO:0000313" key="3">
    <source>
        <dbReference type="Proteomes" id="UP000075737"/>
    </source>
</evidence>